<dbReference type="Pfam" id="PF14129">
    <property type="entry name" value="DUF4296"/>
    <property type="match status" value="1"/>
</dbReference>
<keyword evidence="1" id="KW-0175">Coiled coil</keyword>
<comment type="caution">
    <text evidence="3">The sequence shown here is derived from an EMBL/GenBank/DDBJ whole genome shotgun (WGS) entry which is preliminary data.</text>
</comment>
<dbReference type="Proteomes" id="UP001138894">
    <property type="component" value="Unassembled WGS sequence"/>
</dbReference>
<dbReference type="AlphaFoldDB" id="A0A9X1F7T1"/>
<evidence type="ECO:0000313" key="4">
    <source>
        <dbReference type="Proteomes" id="UP001138894"/>
    </source>
</evidence>
<reference evidence="3" key="1">
    <citation type="submission" date="2021-04" db="EMBL/GenBank/DDBJ databases">
        <authorList>
            <person name="Pira H."/>
            <person name="Risdian C."/>
            <person name="Wink J."/>
        </authorList>
    </citation>
    <scope>NUCLEOTIDE SEQUENCE</scope>
    <source>
        <strain evidence="3">WHY3</strain>
    </source>
</reference>
<dbReference type="PROSITE" id="PS51257">
    <property type="entry name" value="PROKAR_LIPOPROTEIN"/>
    <property type="match status" value="1"/>
</dbReference>
<dbReference type="EMBL" id="JAGSPD010000004">
    <property type="protein sequence ID" value="MBV7268917.1"/>
    <property type="molecule type" value="Genomic_DNA"/>
</dbReference>
<keyword evidence="4" id="KW-1185">Reference proteome</keyword>
<protein>
    <submittedName>
        <fullName evidence="3">DUF4296 domain-containing protein</fullName>
    </submittedName>
</protein>
<gene>
    <name evidence="3" type="ORF">KCG49_06930</name>
</gene>
<dbReference type="RefSeq" id="WP_218545458.1">
    <property type="nucleotide sequence ID" value="NZ_JAGSPD010000004.1"/>
</dbReference>
<feature type="coiled-coil region" evidence="1">
    <location>
        <begin position="89"/>
        <end position="116"/>
    </location>
</feature>
<name>A0A9X1F7T1_9FLAO</name>
<sequence>MRHLGIIFLLALLVTACSTTEKPKKPDNLIPKDKMEKILYDLYVITAAKGVNKRLLETNGFEPETYILNKYEIDSTQFANSNAFYAHDTESYRRIVENVKARLEKEKEALEELEKVEGVAAKRKRDSISKIKQKTRDSIKNKLKKVDTTNMELLKKPIFDKTSV</sequence>
<dbReference type="InterPro" id="IPR025381">
    <property type="entry name" value="DUF4296"/>
</dbReference>
<feature type="domain" description="DUF4296" evidence="2">
    <location>
        <begin position="26"/>
        <end position="108"/>
    </location>
</feature>
<organism evidence="3 4">
    <name type="scientific">Winogradskyella luteola</name>
    <dbReference type="NCBI Taxonomy" id="2828330"/>
    <lineage>
        <taxon>Bacteria</taxon>
        <taxon>Pseudomonadati</taxon>
        <taxon>Bacteroidota</taxon>
        <taxon>Flavobacteriia</taxon>
        <taxon>Flavobacteriales</taxon>
        <taxon>Flavobacteriaceae</taxon>
        <taxon>Winogradskyella</taxon>
    </lineage>
</organism>
<evidence type="ECO:0000259" key="2">
    <source>
        <dbReference type="Pfam" id="PF14129"/>
    </source>
</evidence>
<evidence type="ECO:0000256" key="1">
    <source>
        <dbReference type="SAM" id="Coils"/>
    </source>
</evidence>
<evidence type="ECO:0000313" key="3">
    <source>
        <dbReference type="EMBL" id="MBV7268917.1"/>
    </source>
</evidence>
<accession>A0A9X1F7T1</accession>
<proteinExistence type="predicted"/>